<gene>
    <name evidence="7" type="ORF">SAMN05444920_106312</name>
</gene>
<evidence type="ECO:0000256" key="4">
    <source>
        <dbReference type="ARBA" id="ARBA00023163"/>
    </source>
</evidence>
<name>A0A1H6DUW2_9ACTN</name>
<reference evidence="7 8" key="1">
    <citation type="submission" date="2016-10" db="EMBL/GenBank/DDBJ databases">
        <authorList>
            <person name="de Groot N.N."/>
        </authorList>
    </citation>
    <scope>NUCLEOTIDE SEQUENCE [LARGE SCALE GENOMIC DNA]</scope>
    <source>
        <strain evidence="7 8">CGMCC 4.7037</strain>
    </source>
</reference>
<dbReference type="PRINTS" id="PR00039">
    <property type="entry name" value="HTHLYSR"/>
</dbReference>
<organism evidence="7 8">
    <name type="scientific">Nonomuraea solani</name>
    <dbReference type="NCBI Taxonomy" id="1144553"/>
    <lineage>
        <taxon>Bacteria</taxon>
        <taxon>Bacillati</taxon>
        <taxon>Actinomycetota</taxon>
        <taxon>Actinomycetes</taxon>
        <taxon>Streptosporangiales</taxon>
        <taxon>Streptosporangiaceae</taxon>
        <taxon>Nonomuraea</taxon>
    </lineage>
</organism>
<accession>A0A1H6DUW2</accession>
<evidence type="ECO:0000256" key="2">
    <source>
        <dbReference type="ARBA" id="ARBA00023015"/>
    </source>
</evidence>
<dbReference type="Pfam" id="PF03466">
    <property type="entry name" value="LysR_substrate"/>
    <property type="match status" value="1"/>
</dbReference>
<dbReference type="InterPro" id="IPR036390">
    <property type="entry name" value="WH_DNA-bd_sf"/>
</dbReference>
<evidence type="ECO:0000259" key="6">
    <source>
        <dbReference type="PROSITE" id="PS50931"/>
    </source>
</evidence>
<dbReference type="Pfam" id="PF00126">
    <property type="entry name" value="HTH_1"/>
    <property type="match status" value="1"/>
</dbReference>
<dbReference type="GO" id="GO:0003700">
    <property type="term" value="F:DNA-binding transcription factor activity"/>
    <property type="evidence" value="ECO:0007669"/>
    <property type="project" value="InterPro"/>
</dbReference>
<dbReference type="InterPro" id="IPR005119">
    <property type="entry name" value="LysR_subst-bd"/>
</dbReference>
<dbReference type="InterPro" id="IPR000847">
    <property type="entry name" value="LysR_HTH_N"/>
</dbReference>
<keyword evidence="3 7" id="KW-0238">DNA-binding</keyword>
<dbReference type="SUPFAM" id="SSF53850">
    <property type="entry name" value="Periplasmic binding protein-like II"/>
    <property type="match status" value="1"/>
</dbReference>
<dbReference type="SUPFAM" id="SSF46785">
    <property type="entry name" value="Winged helix' DNA-binding domain"/>
    <property type="match status" value="1"/>
</dbReference>
<dbReference type="AlphaFoldDB" id="A0A1H6DUW2"/>
<keyword evidence="4" id="KW-0804">Transcription</keyword>
<evidence type="ECO:0000256" key="5">
    <source>
        <dbReference type="SAM" id="Coils"/>
    </source>
</evidence>
<dbReference type="RefSeq" id="WP_103958224.1">
    <property type="nucleotide sequence ID" value="NZ_FNVT01000006.1"/>
</dbReference>
<dbReference type="Proteomes" id="UP000236732">
    <property type="component" value="Unassembled WGS sequence"/>
</dbReference>
<comment type="similarity">
    <text evidence="1">Belongs to the LysR transcriptional regulatory family.</text>
</comment>
<protein>
    <submittedName>
        <fullName evidence="7">DNA-binding transcriptional regulator, LysR family</fullName>
    </submittedName>
</protein>
<dbReference type="PANTHER" id="PTHR30346">
    <property type="entry name" value="TRANSCRIPTIONAL DUAL REGULATOR HCAR-RELATED"/>
    <property type="match status" value="1"/>
</dbReference>
<dbReference type="EMBL" id="FNVT01000006">
    <property type="protein sequence ID" value="SEG88834.1"/>
    <property type="molecule type" value="Genomic_DNA"/>
</dbReference>
<feature type="domain" description="HTH lysR-type" evidence="6">
    <location>
        <begin position="2"/>
        <end position="59"/>
    </location>
</feature>
<feature type="coiled-coil region" evidence="5">
    <location>
        <begin position="62"/>
        <end position="89"/>
    </location>
</feature>
<dbReference type="GO" id="GO:0003677">
    <property type="term" value="F:DNA binding"/>
    <property type="evidence" value="ECO:0007669"/>
    <property type="project" value="UniProtKB-KW"/>
</dbReference>
<dbReference type="FunFam" id="1.10.10.10:FF:000001">
    <property type="entry name" value="LysR family transcriptional regulator"/>
    <property type="match status" value="1"/>
</dbReference>
<dbReference type="PANTHER" id="PTHR30346:SF29">
    <property type="entry name" value="LYSR SUBSTRATE-BINDING"/>
    <property type="match status" value="1"/>
</dbReference>
<dbReference type="Gene3D" id="1.10.10.10">
    <property type="entry name" value="Winged helix-like DNA-binding domain superfamily/Winged helix DNA-binding domain"/>
    <property type="match status" value="1"/>
</dbReference>
<dbReference type="Gene3D" id="3.40.190.10">
    <property type="entry name" value="Periplasmic binding protein-like II"/>
    <property type="match status" value="2"/>
</dbReference>
<evidence type="ECO:0000256" key="1">
    <source>
        <dbReference type="ARBA" id="ARBA00009437"/>
    </source>
</evidence>
<keyword evidence="2" id="KW-0805">Transcription regulation</keyword>
<proteinExistence type="inferred from homology"/>
<sequence length="308" mass="34124">MLTPAQLQAIREVVATGSLRTAAKRLGFTPSAISQQVSSLERTLGVQLFERLPRSIRPTAAGAELARKAARLLADLEAAEEEMRSFASAHRGRLRLGSFWSAGFRLVPAVLAEFLRDRPNVDIRYEEGDPHRTIPAVNEGRLDLAVVFEYGMVPHSRPKDLNMTLIMEEPLYVLVPPGHRLAARKRIQFGELSAERWISYTEGMDASLNLSHICAASGFDPDVLFRTNDYNLPFELVRKGLGVAIVPELAMIESHDVCVFRLGDTSHIRRVFTACRATDPNPLLGHATNMLISAAEALHRRTDLPIAV</sequence>
<dbReference type="InterPro" id="IPR036388">
    <property type="entry name" value="WH-like_DNA-bd_sf"/>
</dbReference>
<keyword evidence="8" id="KW-1185">Reference proteome</keyword>
<evidence type="ECO:0000313" key="7">
    <source>
        <dbReference type="EMBL" id="SEG88834.1"/>
    </source>
</evidence>
<dbReference type="CDD" id="cd08423">
    <property type="entry name" value="PBP2_LTTR_like_6"/>
    <property type="match status" value="1"/>
</dbReference>
<evidence type="ECO:0000256" key="3">
    <source>
        <dbReference type="ARBA" id="ARBA00023125"/>
    </source>
</evidence>
<evidence type="ECO:0000313" key="8">
    <source>
        <dbReference type="Proteomes" id="UP000236732"/>
    </source>
</evidence>
<dbReference type="OrthoDB" id="4131546at2"/>
<dbReference type="PROSITE" id="PS50931">
    <property type="entry name" value="HTH_LYSR"/>
    <property type="match status" value="1"/>
</dbReference>
<dbReference type="GO" id="GO:0032993">
    <property type="term" value="C:protein-DNA complex"/>
    <property type="evidence" value="ECO:0007669"/>
    <property type="project" value="TreeGrafter"/>
</dbReference>
<keyword evidence="5" id="KW-0175">Coiled coil</keyword>